<comment type="caution">
    <text evidence="9">The sequence shown here is derived from an EMBL/GenBank/DDBJ whole genome shotgun (WGS) entry which is preliminary data.</text>
</comment>
<feature type="transmembrane region" description="Helical" evidence="7">
    <location>
        <begin position="71"/>
        <end position="91"/>
    </location>
</feature>
<feature type="transmembrane region" description="Helical" evidence="7">
    <location>
        <begin position="167"/>
        <end position="184"/>
    </location>
</feature>
<evidence type="ECO:0000259" key="8">
    <source>
        <dbReference type="Pfam" id="PF02453"/>
    </source>
</evidence>
<dbReference type="EMBL" id="JAXLQG010000005">
    <property type="protein sequence ID" value="KAK5540146.1"/>
    <property type="molecule type" value="Genomic_DNA"/>
</dbReference>
<organism evidence="9 10">
    <name type="scientific">Vermiconidia calcicola</name>
    <dbReference type="NCBI Taxonomy" id="1690605"/>
    <lineage>
        <taxon>Eukaryota</taxon>
        <taxon>Fungi</taxon>
        <taxon>Dikarya</taxon>
        <taxon>Ascomycota</taxon>
        <taxon>Pezizomycotina</taxon>
        <taxon>Dothideomycetes</taxon>
        <taxon>Dothideomycetidae</taxon>
        <taxon>Mycosphaerellales</taxon>
        <taxon>Extremaceae</taxon>
        <taxon>Vermiconidia</taxon>
    </lineage>
</organism>
<comment type="subcellular location">
    <subcellularLocation>
        <location evidence="1">Endoplasmic reticulum membrane</location>
        <topology evidence="1">Multi-pass membrane protein</topology>
    </subcellularLocation>
</comment>
<keyword evidence="3" id="KW-0256">Endoplasmic reticulum</keyword>
<proteinExistence type="predicted"/>
<name>A0AAV9QC05_9PEZI</name>
<dbReference type="InterPro" id="IPR003388">
    <property type="entry name" value="Reticulon"/>
</dbReference>
<keyword evidence="5 7" id="KW-0472">Membrane</keyword>
<evidence type="ECO:0000256" key="2">
    <source>
        <dbReference type="ARBA" id="ARBA00022692"/>
    </source>
</evidence>
<reference evidence="9 10" key="1">
    <citation type="submission" date="2023-06" db="EMBL/GenBank/DDBJ databases">
        <title>Black Yeasts Isolated from many extreme environments.</title>
        <authorList>
            <person name="Coleine C."/>
            <person name="Stajich J.E."/>
            <person name="Selbmann L."/>
        </authorList>
    </citation>
    <scope>NUCLEOTIDE SEQUENCE [LARGE SCALE GENOMIC DNA]</scope>
    <source>
        <strain evidence="9 10">CCFEE 5887</strain>
    </source>
</reference>
<evidence type="ECO:0000256" key="5">
    <source>
        <dbReference type="ARBA" id="ARBA00023136"/>
    </source>
</evidence>
<evidence type="ECO:0000313" key="9">
    <source>
        <dbReference type="EMBL" id="KAK5540146.1"/>
    </source>
</evidence>
<evidence type="ECO:0000313" key="10">
    <source>
        <dbReference type="Proteomes" id="UP001345827"/>
    </source>
</evidence>
<accession>A0AAV9QC05</accession>
<evidence type="ECO:0000256" key="1">
    <source>
        <dbReference type="ARBA" id="ARBA00004477"/>
    </source>
</evidence>
<feature type="compositionally biased region" description="Polar residues" evidence="6">
    <location>
        <begin position="350"/>
        <end position="361"/>
    </location>
</feature>
<keyword evidence="2 7" id="KW-0812">Transmembrane</keyword>
<evidence type="ECO:0000256" key="6">
    <source>
        <dbReference type="SAM" id="MobiDB-lite"/>
    </source>
</evidence>
<evidence type="ECO:0000256" key="4">
    <source>
        <dbReference type="ARBA" id="ARBA00022989"/>
    </source>
</evidence>
<dbReference type="Proteomes" id="UP001345827">
    <property type="component" value="Unassembled WGS sequence"/>
</dbReference>
<feature type="compositionally biased region" description="Basic and acidic residues" evidence="6">
    <location>
        <begin position="430"/>
        <end position="441"/>
    </location>
</feature>
<dbReference type="Pfam" id="PF02453">
    <property type="entry name" value="Reticulon"/>
    <property type="match status" value="1"/>
</dbReference>
<evidence type="ECO:0000256" key="3">
    <source>
        <dbReference type="ARBA" id="ARBA00022824"/>
    </source>
</evidence>
<sequence length="441" mass="46901">MSSPTFVVLPVSADDAQHPDQNTAEITSAIQETLHKKAHPEEYKKPEHPGPLKQIIAHQDSLYKYISWENLTQTLGSYVGLMGIIFGAHYLPLTQTILKAAVAILGVVSVAEFASRSFGPDSLSTRLRPKEYKTVPEETLNATLKDIHDLIQFAVVQGQKILFGQDLDKTFGAFLGLTVLYWLIKVVSPFWLAVIGLTSIYIIPLVASPRGRAAAHDASVRAQDLASAASETGQRHVQNGKAKVAELSSAAQEVVSDGQGRIQNLAQSGKETVADLSGRAKGSASDMYGAAAENVRTLPQTGASAINKGSDTVDSSLGQAKRNISSSLSTDIDGTSDENRAVTGGAVNEVSQQPSNGITESAKQKVPEDVLVSDQSEWATSKDRLFSSSATEPPSQVDYRDSSAVSSLPGQTDGIYNYAVPGQGTAQHGIMDRPRGSPDGT</sequence>
<keyword evidence="10" id="KW-1185">Reference proteome</keyword>
<evidence type="ECO:0000256" key="7">
    <source>
        <dbReference type="SAM" id="Phobius"/>
    </source>
</evidence>
<dbReference type="AlphaFoldDB" id="A0AAV9QC05"/>
<protein>
    <recommendedName>
        <fullName evidence="8">Reticulon domain-containing protein</fullName>
    </recommendedName>
</protein>
<dbReference type="GO" id="GO:0005789">
    <property type="term" value="C:endoplasmic reticulum membrane"/>
    <property type="evidence" value="ECO:0007669"/>
    <property type="project" value="UniProtKB-SubCell"/>
</dbReference>
<feature type="region of interest" description="Disordered" evidence="6">
    <location>
        <begin position="381"/>
        <end position="441"/>
    </location>
</feature>
<keyword evidence="4 7" id="KW-1133">Transmembrane helix</keyword>
<feature type="region of interest" description="Disordered" evidence="6">
    <location>
        <begin position="350"/>
        <end position="369"/>
    </location>
</feature>
<gene>
    <name evidence="9" type="ORF">LTR25_003851</name>
</gene>
<feature type="domain" description="Reticulon" evidence="8">
    <location>
        <begin position="66"/>
        <end position="206"/>
    </location>
</feature>